<dbReference type="RefSeq" id="WP_002644062.1">
    <property type="nucleotide sequence ID" value="NZ_CP036353.1"/>
</dbReference>
<dbReference type="SUPFAM" id="SSF69118">
    <property type="entry name" value="AhpD-like"/>
    <property type="match status" value="1"/>
</dbReference>
<dbReference type="GeneID" id="98648711"/>
<dbReference type="InterPro" id="IPR003779">
    <property type="entry name" value="CMD-like"/>
</dbReference>
<dbReference type="PANTHER" id="PTHR35446">
    <property type="entry name" value="SI:CH211-175M2.5"/>
    <property type="match status" value="1"/>
</dbReference>
<evidence type="ECO:0000313" key="3">
    <source>
        <dbReference type="Proteomes" id="UP000322887"/>
    </source>
</evidence>
<gene>
    <name evidence="2" type="ORF">GmarT_42380</name>
</gene>
<dbReference type="PANTHER" id="PTHR35446:SF3">
    <property type="entry name" value="CMD DOMAIN-CONTAINING PROTEIN"/>
    <property type="match status" value="1"/>
</dbReference>
<dbReference type="Proteomes" id="UP000322887">
    <property type="component" value="Chromosome"/>
</dbReference>
<dbReference type="EMBL" id="CP042910">
    <property type="protein sequence ID" value="QEG18352.1"/>
    <property type="molecule type" value="Genomic_DNA"/>
</dbReference>
<feature type="domain" description="Carboxymuconolactone decarboxylase-like" evidence="1">
    <location>
        <begin position="41"/>
        <end position="115"/>
    </location>
</feature>
<keyword evidence="3" id="KW-1185">Reference proteome</keyword>
<dbReference type="Gene3D" id="1.20.1290.10">
    <property type="entry name" value="AhpD-like"/>
    <property type="match status" value="1"/>
</dbReference>
<name>A0ABX5YS08_9PLAN</name>
<sequence>MPRLTAVDPATATDPAKALLDGVQSKLGMTPNLMRTMAHSPAVLDAYLKFSGTLSTGALSAQHREQISLTVGEANHCGYCVSAHSALGKRAGLSPVQILENRAGVDSDPATAALLKFSRTIVEQRGQISDQDLQDVRDAGFTDEQLAEIAANVALNIFTNYFNNIARTEIDFPTVEPLPGGLAAANSQ</sequence>
<accession>A0ABX5YS08</accession>
<evidence type="ECO:0000259" key="1">
    <source>
        <dbReference type="Pfam" id="PF02627"/>
    </source>
</evidence>
<dbReference type="Pfam" id="PF02627">
    <property type="entry name" value="CMD"/>
    <property type="match status" value="1"/>
</dbReference>
<dbReference type="InterPro" id="IPR010195">
    <property type="entry name" value="Uncharacterised_peroxidase-rel"/>
</dbReference>
<dbReference type="InterPro" id="IPR004675">
    <property type="entry name" value="AhpD_core"/>
</dbReference>
<protein>
    <submittedName>
        <fullName evidence="2">Carboxymuconolactone decarboxylase family protein</fullName>
    </submittedName>
</protein>
<dbReference type="InterPro" id="IPR029032">
    <property type="entry name" value="AhpD-like"/>
</dbReference>
<reference evidence="2 3" key="1">
    <citation type="submission" date="2019-08" db="EMBL/GenBank/DDBJ databases">
        <title>Deep-cultivation of Planctomycetes and their phenomic and genomic characterization uncovers novel biology.</title>
        <authorList>
            <person name="Wiegand S."/>
            <person name="Jogler M."/>
            <person name="Boedeker C."/>
            <person name="Pinto D."/>
            <person name="Vollmers J."/>
            <person name="Rivas-Marin E."/>
            <person name="Kohn T."/>
            <person name="Peeters S.H."/>
            <person name="Heuer A."/>
            <person name="Rast P."/>
            <person name="Oberbeckmann S."/>
            <person name="Bunk B."/>
            <person name="Jeske O."/>
            <person name="Meyerdierks A."/>
            <person name="Storesund J.E."/>
            <person name="Kallscheuer N."/>
            <person name="Luecker S."/>
            <person name="Lage O.M."/>
            <person name="Pohl T."/>
            <person name="Merkel B.J."/>
            <person name="Hornburger P."/>
            <person name="Mueller R.-W."/>
            <person name="Bruemmer F."/>
            <person name="Labrenz M."/>
            <person name="Spormann A.M."/>
            <person name="Op den Camp H."/>
            <person name="Overmann J."/>
            <person name="Amann R."/>
            <person name="Jetten M.S.M."/>
            <person name="Mascher T."/>
            <person name="Medema M.H."/>
            <person name="Devos D.P."/>
            <person name="Kaster A.-K."/>
            <person name="Ovreas L."/>
            <person name="Rohde M."/>
            <person name="Galperin M.Y."/>
            <person name="Jogler C."/>
        </authorList>
    </citation>
    <scope>NUCLEOTIDE SEQUENCE [LARGE SCALE GENOMIC DNA]</scope>
    <source>
        <strain evidence="2 3">DSM 8797</strain>
    </source>
</reference>
<dbReference type="NCBIfam" id="TIGR01926">
    <property type="entry name" value="peroxid_rel"/>
    <property type="match status" value="1"/>
</dbReference>
<proteinExistence type="predicted"/>
<organism evidence="2 3">
    <name type="scientific">Gimesia maris</name>
    <dbReference type="NCBI Taxonomy" id="122"/>
    <lineage>
        <taxon>Bacteria</taxon>
        <taxon>Pseudomonadati</taxon>
        <taxon>Planctomycetota</taxon>
        <taxon>Planctomycetia</taxon>
        <taxon>Planctomycetales</taxon>
        <taxon>Planctomycetaceae</taxon>
        <taxon>Gimesia</taxon>
    </lineage>
</organism>
<evidence type="ECO:0000313" key="2">
    <source>
        <dbReference type="EMBL" id="QEG18352.1"/>
    </source>
</evidence>
<dbReference type="NCBIfam" id="TIGR00778">
    <property type="entry name" value="ahpD_dom"/>
    <property type="match status" value="1"/>
</dbReference>